<name>A0A942EDY3_9HYPH</name>
<sequence>MSSEFDLCLVLNARMASRAVTRLADRRLRQHGITAAQFSILTSLWDHPGRSVTQMASAIAMDRSTLSRNLALLERNGLVTTSAAERGNGRVSALSETGRQVIGDAIPAWRAQQSQLRAALDDPEFSTVIAALRQLARL</sequence>
<dbReference type="InterPro" id="IPR011991">
    <property type="entry name" value="ArsR-like_HTH"/>
</dbReference>
<dbReference type="GO" id="GO:0006950">
    <property type="term" value="P:response to stress"/>
    <property type="evidence" value="ECO:0007669"/>
    <property type="project" value="TreeGrafter"/>
</dbReference>
<comment type="caution">
    <text evidence="2">The sequence shown here is derived from an EMBL/GenBank/DDBJ whole genome shotgun (WGS) entry which is preliminary data.</text>
</comment>
<dbReference type="InterPro" id="IPR000835">
    <property type="entry name" value="HTH_MarR-typ"/>
</dbReference>
<dbReference type="RefSeq" id="WP_212657522.1">
    <property type="nucleotide sequence ID" value="NZ_JAGXTP010000001.1"/>
</dbReference>
<dbReference type="InterPro" id="IPR036390">
    <property type="entry name" value="WH_DNA-bd_sf"/>
</dbReference>
<keyword evidence="3" id="KW-1185">Reference proteome</keyword>
<gene>
    <name evidence="2" type="ORF">KD146_04410</name>
</gene>
<dbReference type="Pfam" id="PF01047">
    <property type="entry name" value="MarR"/>
    <property type="match status" value="1"/>
</dbReference>
<evidence type="ECO:0000259" key="1">
    <source>
        <dbReference type="PROSITE" id="PS50995"/>
    </source>
</evidence>
<organism evidence="2 3">
    <name type="scientific">Devosia litorisediminis</name>
    <dbReference type="NCBI Taxonomy" id="2829817"/>
    <lineage>
        <taxon>Bacteria</taxon>
        <taxon>Pseudomonadati</taxon>
        <taxon>Pseudomonadota</taxon>
        <taxon>Alphaproteobacteria</taxon>
        <taxon>Hyphomicrobiales</taxon>
        <taxon>Devosiaceae</taxon>
        <taxon>Devosia</taxon>
    </lineage>
</organism>
<evidence type="ECO:0000313" key="2">
    <source>
        <dbReference type="EMBL" id="MBS3847936.1"/>
    </source>
</evidence>
<accession>A0A942EDY3</accession>
<protein>
    <submittedName>
        <fullName evidence="2">MarR family transcriptional regulator</fullName>
    </submittedName>
</protein>
<dbReference type="EMBL" id="JAGXTP010000001">
    <property type="protein sequence ID" value="MBS3847936.1"/>
    <property type="molecule type" value="Genomic_DNA"/>
</dbReference>
<reference evidence="2" key="1">
    <citation type="submission" date="2021-04" db="EMBL/GenBank/DDBJ databases">
        <title>Devosia litorisediminis sp. nov., isolated from a sand dune.</title>
        <authorList>
            <person name="Park S."/>
            <person name="Yoon J.-H."/>
        </authorList>
    </citation>
    <scope>NUCLEOTIDE SEQUENCE</scope>
    <source>
        <strain evidence="2">BSSL-BM10</strain>
    </source>
</reference>
<feature type="domain" description="HTH marR-type" evidence="1">
    <location>
        <begin position="6"/>
        <end position="137"/>
    </location>
</feature>
<dbReference type="PANTHER" id="PTHR33164">
    <property type="entry name" value="TRANSCRIPTIONAL REGULATOR, MARR FAMILY"/>
    <property type="match status" value="1"/>
</dbReference>
<dbReference type="AlphaFoldDB" id="A0A942EDY3"/>
<dbReference type="InterPro" id="IPR039422">
    <property type="entry name" value="MarR/SlyA-like"/>
</dbReference>
<dbReference type="PROSITE" id="PS50995">
    <property type="entry name" value="HTH_MARR_2"/>
    <property type="match status" value="1"/>
</dbReference>
<proteinExistence type="predicted"/>
<dbReference type="CDD" id="cd00090">
    <property type="entry name" value="HTH_ARSR"/>
    <property type="match status" value="1"/>
</dbReference>
<dbReference type="SUPFAM" id="SSF46785">
    <property type="entry name" value="Winged helix' DNA-binding domain"/>
    <property type="match status" value="1"/>
</dbReference>
<dbReference type="SMART" id="SM00347">
    <property type="entry name" value="HTH_MARR"/>
    <property type="match status" value="1"/>
</dbReference>
<dbReference type="PANTHER" id="PTHR33164:SF105">
    <property type="entry name" value="TRANSCRIPTIONAL REPRESSOR PROTEIN-RELATED"/>
    <property type="match status" value="1"/>
</dbReference>
<dbReference type="GO" id="GO:0003700">
    <property type="term" value="F:DNA-binding transcription factor activity"/>
    <property type="evidence" value="ECO:0007669"/>
    <property type="project" value="InterPro"/>
</dbReference>
<evidence type="ECO:0000313" key="3">
    <source>
        <dbReference type="Proteomes" id="UP000678281"/>
    </source>
</evidence>
<dbReference type="Gene3D" id="1.10.10.10">
    <property type="entry name" value="Winged helix-like DNA-binding domain superfamily/Winged helix DNA-binding domain"/>
    <property type="match status" value="1"/>
</dbReference>
<dbReference type="Proteomes" id="UP000678281">
    <property type="component" value="Unassembled WGS sequence"/>
</dbReference>
<dbReference type="InterPro" id="IPR036388">
    <property type="entry name" value="WH-like_DNA-bd_sf"/>
</dbReference>